<sequence>MLTLSNVNKTYRDGTQALKNITIDFPTGMVGLLGPNGAGKSTLMRTIAGLQSADNGTITFNDIDVLNNPDELRKTLGYLPQEFGVYPNMSCIALLEHMAILKGLTPTQRQQQIPELLELTNLAKSAKKSVANFSGGMKQRFGIAQALLGDPKLIIMDEPTAGLDPMERERLNNVLVNISKDKLILLSTHIVEDVENLCNHVALQFNGEILVNGEIPELLAPLEGCVWESSTSLDTQTPNGENGSAHILSKSFTYGKPHYRIYSEKQPTEDASLTRTTLQDRYFFELALKVGSHAN</sequence>
<name>A0A6N8F745_9GAMM</name>
<dbReference type="InterPro" id="IPR017871">
    <property type="entry name" value="ABC_transporter-like_CS"/>
</dbReference>
<dbReference type="InterPro" id="IPR003593">
    <property type="entry name" value="AAA+_ATPase"/>
</dbReference>
<gene>
    <name evidence="6" type="ORF">GNP35_01155</name>
</gene>
<evidence type="ECO:0000256" key="4">
    <source>
        <dbReference type="ARBA" id="ARBA00022840"/>
    </source>
</evidence>
<evidence type="ECO:0000313" key="7">
    <source>
        <dbReference type="Proteomes" id="UP000439994"/>
    </source>
</evidence>
<dbReference type="InterPro" id="IPR027417">
    <property type="entry name" value="P-loop_NTPase"/>
</dbReference>
<keyword evidence="7" id="KW-1185">Reference proteome</keyword>
<dbReference type="SUPFAM" id="SSF52540">
    <property type="entry name" value="P-loop containing nucleoside triphosphate hydrolases"/>
    <property type="match status" value="1"/>
</dbReference>
<dbReference type="GO" id="GO:0005524">
    <property type="term" value="F:ATP binding"/>
    <property type="evidence" value="ECO:0007669"/>
    <property type="project" value="UniProtKB-KW"/>
</dbReference>
<dbReference type="Gene3D" id="3.40.50.300">
    <property type="entry name" value="P-loop containing nucleotide triphosphate hydrolases"/>
    <property type="match status" value="1"/>
</dbReference>
<comment type="similarity">
    <text evidence="1">Belongs to the ABC transporter superfamily.</text>
</comment>
<feature type="domain" description="ABC transporter" evidence="5">
    <location>
        <begin position="2"/>
        <end position="231"/>
    </location>
</feature>
<keyword evidence="4 6" id="KW-0067">ATP-binding</keyword>
<evidence type="ECO:0000256" key="3">
    <source>
        <dbReference type="ARBA" id="ARBA00022741"/>
    </source>
</evidence>
<reference evidence="6 7" key="1">
    <citation type="submission" date="2019-11" db="EMBL/GenBank/DDBJ databases">
        <title>P. haliotis isolates from Z. marina roots.</title>
        <authorList>
            <person name="Cohen M."/>
            <person name="Jospin G."/>
            <person name="Eisen J.A."/>
            <person name="Coil D.A."/>
        </authorList>
    </citation>
    <scope>NUCLEOTIDE SEQUENCE [LARGE SCALE GENOMIC DNA]</scope>
    <source>
        <strain evidence="6 7">UCD-MCMsp1aY</strain>
    </source>
</reference>
<accession>A0A6N8F745</accession>
<keyword evidence="2" id="KW-0813">Transport</keyword>
<dbReference type="GO" id="GO:0016887">
    <property type="term" value="F:ATP hydrolysis activity"/>
    <property type="evidence" value="ECO:0007669"/>
    <property type="project" value="InterPro"/>
</dbReference>
<dbReference type="Proteomes" id="UP000439994">
    <property type="component" value="Unassembled WGS sequence"/>
</dbReference>
<evidence type="ECO:0000256" key="2">
    <source>
        <dbReference type="ARBA" id="ARBA00022448"/>
    </source>
</evidence>
<dbReference type="InterPro" id="IPR003439">
    <property type="entry name" value="ABC_transporter-like_ATP-bd"/>
</dbReference>
<protein>
    <submittedName>
        <fullName evidence="6">ATP-binding cassette domain-containing protein</fullName>
    </submittedName>
</protein>
<dbReference type="PANTHER" id="PTHR43335:SF2">
    <property type="entry name" value="ABC TRANSPORTER, ATP-BINDING PROTEIN"/>
    <property type="match status" value="1"/>
</dbReference>
<dbReference type="PROSITE" id="PS00211">
    <property type="entry name" value="ABC_TRANSPORTER_1"/>
    <property type="match status" value="1"/>
</dbReference>
<proteinExistence type="inferred from homology"/>
<dbReference type="OrthoDB" id="9778547at2"/>
<dbReference type="Pfam" id="PF00005">
    <property type="entry name" value="ABC_tran"/>
    <property type="match status" value="1"/>
</dbReference>
<keyword evidence="3" id="KW-0547">Nucleotide-binding</keyword>
<evidence type="ECO:0000259" key="5">
    <source>
        <dbReference type="PROSITE" id="PS50893"/>
    </source>
</evidence>
<dbReference type="PANTHER" id="PTHR43335">
    <property type="entry name" value="ABC TRANSPORTER, ATP-BINDING PROTEIN"/>
    <property type="match status" value="1"/>
</dbReference>
<dbReference type="CDD" id="cd03264">
    <property type="entry name" value="ABC_drug_resistance_like"/>
    <property type="match status" value="1"/>
</dbReference>
<dbReference type="RefSeq" id="WP_155693749.1">
    <property type="nucleotide sequence ID" value="NZ_WOCD01000001.1"/>
</dbReference>
<dbReference type="SMART" id="SM00382">
    <property type="entry name" value="AAA"/>
    <property type="match status" value="1"/>
</dbReference>
<organism evidence="6 7">
    <name type="scientific">Psychrosphaera haliotis</name>
    <dbReference type="NCBI Taxonomy" id="555083"/>
    <lineage>
        <taxon>Bacteria</taxon>
        <taxon>Pseudomonadati</taxon>
        <taxon>Pseudomonadota</taxon>
        <taxon>Gammaproteobacteria</taxon>
        <taxon>Alteromonadales</taxon>
        <taxon>Pseudoalteromonadaceae</taxon>
        <taxon>Psychrosphaera</taxon>
    </lineage>
</organism>
<dbReference type="AlphaFoldDB" id="A0A6N8F745"/>
<dbReference type="EMBL" id="WOCD01000001">
    <property type="protein sequence ID" value="MUH71219.1"/>
    <property type="molecule type" value="Genomic_DNA"/>
</dbReference>
<evidence type="ECO:0000313" key="6">
    <source>
        <dbReference type="EMBL" id="MUH71219.1"/>
    </source>
</evidence>
<evidence type="ECO:0000256" key="1">
    <source>
        <dbReference type="ARBA" id="ARBA00005417"/>
    </source>
</evidence>
<dbReference type="PROSITE" id="PS50893">
    <property type="entry name" value="ABC_TRANSPORTER_2"/>
    <property type="match status" value="1"/>
</dbReference>
<comment type="caution">
    <text evidence="6">The sequence shown here is derived from an EMBL/GenBank/DDBJ whole genome shotgun (WGS) entry which is preliminary data.</text>
</comment>